<organism evidence="1 2">
    <name type="scientific">Segatella maculosa OT 289</name>
    <dbReference type="NCBI Taxonomy" id="999422"/>
    <lineage>
        <taxon>Bacteria</taxon>
        <taxon>Pseudomonadati</taxon>
        <taxon>Bacteroidota</taxon>
        <taxon>Bacteroidia</taxon>
        <taxon>Bacteroidales</taxon>
        <taxon>Prevotellaceae</taxon>
        <taxon>Segatella</taxon>
    </lineage>
</organism>
<sequence length="42" mass="4882">MSNLYECPTPVSDYGEIDMPNVLDKVYKDNYHLVAIINGHRR</sequence>
<evidence type="ECO:0000313" key="2">
    <source>
        <dbReference type="Proteomes" id="UP000003167"/>
    </source>
</evidence>
<dbReference type="EMBL" id="AGEK01000028">
    <property type="protein sequence ID" value="EHO69717.1"/>
    <property type="molecule type" value="Genomic_DNA"/>
</dbReference>
<comment type="caution">
    <text evidence="1">The sequence shown here is derived from an EMBL/GenBank/DDBJ whole genome shotgun (WGS) entry which is preliminary data.</text>
</comment>
<name>H1HN30_9BACT</name>
<proteinExistence type="predicted"/>
<dbReference type="PATRIC" id="fig|999422.3.peg.1651"/>
<dbReference type="HOGENOM" id="CLU_3255819_0_0_10"/>
<reference evidence="1 2" key="1">
    <citation type="submission" date="2011-12" db="EMBL/GenBank/DDBJ databases">
        <title>The Genome Sequence of Prevotella maculosa OT 289.</title>
        <authorList>
            <consortium name="The Broad Institute Genome Sequencing Platform"/>
            <person name="Earl A."/>
            <person name="Ward D."/>
            <person name="Feldgarden M."/>
            <person name="Gevers D."/>
            <person name="Izard J."/>
            <person name="Blanton J.M."/>
            <person name="Mathney J."/>
            <person name="Tanner A.C."/>
            <person name="Dewhirst F.E."/>
            <person name="Young S.K."/>
            <person name="Zeng Q."/>
            <person name="Gargeya S."/>
            <person name="Fitzgerald M."/>
            <person name="Haas B."/>
            <person name="Abouelleil A."/>
            <person name="Alvarado L."/>
            <person name="Arachchi H.M."/>
            <person name="Berlin A."/>
            <person name="Chapman S.B."/>
            <person name="Gearin G."/>
            <person name="Goldberg J."/>
            <person name="Griggs A."/>
            <person name="Gujja S."/>
            <person name="Hansen M."/>
            <person name="Heiman D."/>
            <person name="Howarth C."/>
            <person name="Larimer J."/>
            <person name="Lui A."/>
            <person name="MacDonald P.J.P."/>
            <person name="McCowen C."/>
            <person name="Montmayeur A."/>
            <person name="Murphy C."/>
            <person name="Neiman D."/>
            <person name="Pearson M."/>
            <person name="Priest M."/>
            <person name="Roberts A."/>
            <person name="Saif S."/>
            <person name="Shea T."/>
            <person name="Sisk P."/>
            <person name="Stolte C."/>
            <person name="Sykes S."/>
            <person name="Wortman J."/>
            <person name="Nusbaum C."/>
            <person name="Birren B."/>
        </authorList>
    </citation>
    <scope>NUCLEOTIDE SEQUENCE [LARGE SCALE GENOMIC DNA]</scope>
    <source>
        <strain evidence="1 2">OT 289</strain>
    </source>
</reference>
<dbReference type="AlphaFoldDB" id="H1HN30"/>
<protein>
    <submittedName>
        <fullName evidence="1">Uncharacterized protein</fullName>
    </submittedName>
</protein>
<dbReference type="RefSeq" id="WP_004363622.1">
    <property type="nucleotide sequence ID" value="NZ_JH594504.1"/>
</dbReference>
<gene>
    <name evidence="1" type="ORF">HMPREF9944_01574</name>
</gene>
<dbReference type="Proteomes" id="UP000003167">
    <property type="component" value="Unassembled WGS sequence"/>
</dbReference>
<keyword evidence="2" id="KW-1185">Reference proteome</keyword>
<accession>H1HN30</accession>
<evidence type="ECO:0000313" key="1">
    <source>
        <dbReference type="EMBL" id="EHO69717.1"/>
    </source>
</evidence>